<dbReference type="AlphaFoldDB" id="A0A127VEM0"/>
<reference evidence="2 3" key="1">
    <citation type="submission" date="2016-03" db="EMBL/GenBank/DDBJ databases">
        <title>Complete genome sequence of Pedobacter cryoconitis PAMC 27485.</title>
        <authorList>
            <person name="Lee J."/>
            <person name="Kim O.-S."/>
        </authorList>
    </citation>
    <scope>NUCLEOTIDE SEQUENCE [LARGE SCALE GENOMIC DNA]</scope>
    <source>
        <strain evidence="2 3">PAMC 27485</strain>
    </source>
</reference>
<dbReference type="PATRIC" id="fig|188932.3.peg.3002"/>
<dbReference type="RefSeq" id="WP_068402200.1">
    <property type="nucleotide sequence ID" value="NZ_CP014504.1"/>
</dbReference>
<proteinExistence type="predicted"/>
<evidence type="ECO:0000256" key="1">
    <source>
        <dbReference type="SAM" id="MobiDB-lite"/>
    </source>
</evidence>
<sequence length="145" mass="16478">MKSKAIFLLVIFLLNTVVGFGCALGMEEDHHEDHFHSESPHHVHMANNHHHSDGHEHKTSPISGQNFSKEDPCCKTLVNDLVTQSKLVPENGKVQVVLPIIWLPDYSYALLVPVTDVELDQSVYVDHRERPPNEDIRIVIQSFQI</sequence>
<dbReference type="Proteomes" id="UP000071561">
    <property type="component" value="Chromosome"/>
</dbReference>
<name>A0A127VEM0_9SPHI</name>
<feature type="region of interest" description="Disordered" evidence="1">
    <location>
        <begin position="46"/>
        <end position="65"/>
    </location>
</feature>
<protein>
    <submittedName>
        <fullName evidence="2">Uncharacterized protein</fullName>
    </submittedName>
</protein>
<gene>
    <name evidence="2" type="ORF">AY601_2878</name>
</gene>
<evidence type="ECO:0000313" key="2">
    <source>
        <dbReference type="EMBL" id="AMP99754.1"/>
    </source>
</evidence>
<dbReference type="PROSITE" id="PS51257">
    <property type="entry name" value="PROKAR_LIPOPROTEIN"/>
    <property type="match status" value="1"/>
</dbReference>
<evidence type="ECO:0000313" key="3">
    <source>
        <dbReference type="Proteomes" id="UP000071561"/>
    </source>
</evidence>
<keyword evidence="3" id="KW-1185">Reference proteome</keyword>
<dbReference type="KEGG" id="pcm:AY601_2878"/>
<feature type="compositionally biased region" description="Basic and acidic residues" evidence="1">
    <location>
        <begin position="50"/>
        <end position="59"/>
    </location>
</feature>
<organism evidence="2 3">
    <name type="scientific">Pedobacter cryoconitis</name>
    <dbReference type="NCBI Taxonomy" id="188932"/>
    <lineage>
        <taxon>Bacteria</taxon>
        <taxon>Pseudomonadati</taxon>
        <taxon>Bacteroidota</taxon>
        <taxon>Sphingobacteriia</taxon>
        <taxon>Sphingobacteriales</taxon>
        <taxon>Sphingobacteriaceae</taxon>
        <taxon>Pedobacter</taxon>
    </lineage>
</organism>
<dbReference type="OrthoDB" id="657403at2"/>
<accession>A0A127VEM0</accession>
<dbReference type="EMBL" id="CP014504">
    <property type="protein sequence ID" value="AMP99754.1"/>
    <property type="molecule type" value="Genomic_DNA"/>
</dbReference>